<dbReference type="STRING" id="1797729.A3A60_02100"/>
<sequence length="116" mass="13656">MKIRIAEIHFKDPKIEKYALQKVEKLAKFHRGIQSVTVRLTSEKAHRGQNHTSFCELEFDITGKNFVIRDSEREIDKAIDKAVERAKRALVKHKEKHVSIKHRLSILAKFARRIRD</sequence>
<dbReference type="SUPFAM" id="SSF69754">
    <property type="entry name" value="Ribosome binding protein Y (YfiA homologue)"/>
    <property type="match status" value="1"/>
</dbReference>
<dbReference type="InterPro" id="IPR036567">
    <property type="entry name" value="RHF-like"/>
</dbReference>
<protein>
    <recommendedName>
        <fullName evidence="3">Ribosomal subunit interface protein</fullName>
    </recommendedName>
</protein>
<name>A0A1F5HWB4_9BACT</name>
<dbReference type="EMBL" id="MFBS01000039">
    <property type="protein sequence ID" value="OGE08279.1"/>
    <property type="molecule type" value="Genomic_DNA"/>
</dbReference>
<proteinExistence type="predicted"/>
<dbReference type="Proteomes" id="UP000179227">
    <property type="component" value="Unassembled WGS sequence"/>
</dbReference>
<dbReference type="Gene3D" id="3.30.160.100">
    <property type="entry name" value="Ribosome hibernation promotion factor-like"/>
    <property type="match status" value="1"/>
</dbReference>
<evidence type="ECO:0000313" key="1">
    <source>
        <dbReference type="EMBL" id="OGE08279.1"/>
    </source>
</evidence>
<evidence type="ECO:0008006" key="3">
    <source>
        <dbReference type="Google" id="ProtNLM"/>
    </source>
</evidence>
<evidence type="ECO:0000313" key="2">
    <source>
        <dbReference type="Proteomes" id="UP000179227"/>
    </source>
</evidence>
<accession>A0A1F5HWB4</accession>
<reference evidence="1 2" key="1">
    <citation type="journal article" date="2016" name="Nat. Commun.">
        <title>Thousands of microbial genomes shed light on interconnected biogeochemical processes in an aquifer system.</title>
        <authorList>
            <person name="Anantharaman K."/>
            <person name="Brown C.T."/>
            <person name="Hug L.A."/>
            <person name="Sharon I."/>
            <person name="Castelle C.J."/>
            <person name="Probst A.J."/>
            <person name="Thomas B.C."/>
            <person name="Singh A."/>
            <person name="Wilkins M.J."/>
            <person name="Karaoz U."/>
            <person name="Brodie E.L."/>
            <person name="Williams K.H."/>
            <person name="Hubbard S.S."/>
            <person name="Banfield J.F."/>
        </authorList>
    </citation>
    <scope>NUCLEOTIDE SEQUENCE [LARGE SCALE GENOMIC DNA]</scope>
</reference>
<dbReference type="InterPro" id="IPR003489">
    <property type="entry name" value="RHF/RaiA"/>
</dbReference>
<gene>
    <name evidence="1" type="ORF">A3A60_02100</name>
</gene>
<dbReference type="Pfam" id="PF02482">
    <property type="entry name" value="Ribosomal_S30AE"/>
    <property type="match status" value="1"/>
</dbReference>
<dbReference type="AlphaFoldDB" id="A0A1F5HWB4"/>
<organism evidence="1 2">
    <name type="scientific">Candidatus Curtissbacteria bacterium RIFCSPLOWO2_01_FULL_42_26</name>
    <dbReference type="NCBI Taxonomy" id="1797729"/>
    <lineage>
        <taxon>Bacteria</taxon>
        <taxon>Candidatus Curtissiibacteriota</taxon>
    </lineage>
</organism>
<comment type="caution">
    <text evidence="1">The sequence shown here is derived from an EMBL/GenBank/DDBJ whole genome shotgun (WGS) entry which is preliminary data.</text>
</comment>